<protein>
    <recommendedName>
        <fullName evidence="4">TOG domain-containing protein</fullName>
    </recommendedName>
</protein>
<keyword evidence="3" id="KW-1185">Reference proteome</keyword>
<proteinExistence type="predicted"/>
<reference evidence="2" key="1">
    <citation type="submission" date="2019-04" db="EMBL/GenBank/DDBJ databases">
        <authorList>
            <consortium name="Science for Life Laboratories"/>
        </authorList>
    </citation>
    <scope>NUCLEOTIDE SEQUENCE</scope>
    <source>
        <strain evidence="2">MBLW1</strain>
    </source>
</reference>
<dbReference type="KEGG" id="tim:GMBLW1_09330"/>
<evidence type="ECO:0000313" key="2">
    <source>
        <dbReference type="EMBL" id="VIP03027.1"/>
    </source>
</evidence>
<dbReference type="Proteomes" id="UP000464378">
    <property type="component" value="Chromosome"/>
</dbReference>
<accession>A0A6C2YNT1</accession>
<feature type="compositionally biased region" description="Acidic residues" evidence="1">
    <location>
        <begin position="1590"/>
        <end position="1607"/>
    </location>
</feature>
<dbReference type="EMBL" id="LR586016">
    <property type="protein sequence ID" value="VIP03027.1"/>
    <property type="molecule type" value="Genomic_DNA"/>
</dbReference>
<evidence type="ECO:0000256" key="1">
    <source>
        <dbReference type="SAM" id="MobiDB-lite"/>
    </source>
</evidence>
<dbReference type="PANTHER" id="PTHR12697">
    <property type="entry name" value="PBS LYASE HEAT-LIKE PROTEIN"/>
    <property type="match status" value="1"/>
</dbReference>
<feature type="region of interest" description="Disordered" evidence="1">
    <location>
        <begin position="1580"/>
        <end position="1607"/>
    </location>
</feature>
<dbReference type="RefSeq" id="WP_162658140.1">
    <property type="nucleotide sequence ID" value="NZ_LR593887.1"/>
</dbReference>
<sequence length="1607" mass="174485">MSAKLVRSHIRILASHRSDEAQKLQAMDRLSRFGPLAFEAVSKLGEIANEHDTALQFAALRCLAAIGPASASALTNATTALGASSTSVRSAAFRVVQAIGPVSIPELIHTVLYGKSAAKVHAIRAIGALGAEGRVSQSILAHLLKTGKRDVQKAAANALVQLELPSPEIIASASEFVKELPIEGKLSAWNSLTAWPEITKAALPQMKKILTKEPKDGAADHRKVVFKLMAKIGPAAEPLAENLIPFFEGPENPLRSAALIAAGRVGSAAPVPAILQLVPTAGDTRRPQLIDALSRIPSAGPQLVPIIRQFLPTAFGAFRETLFAALMRMGESATDAIPEVAALLHDPNANVRSMALRTLGKLGVPTSSLPTIQALVTDPQPETRRLAMLAIARSTLPRETIQSALIERLRDDVPQVRHLAARLLAQTGSLPESLLASTRDQLQSSYLEARLDAATWLWRWTKDWSASAGIFKQAITCSNRQIRRETLQLLEEISATTPEAIQSLVQALSNPDEPQGHPAQNALIRLGKPVIPAVIAGLESGIAPAQTACIGILVRLRVNQHSVRERMKRFLLGDEPETRWAAARYFAEFGLPESVWPTMIELLGDDSSLVRGWATIALAGIGEPIIQRLLPTLQKGNPQAQIAICDILTRVGPAGRIALNPLAALLCDPQSPAREPALRALREIAREDFAQQKPLMELLENNVEELREWAALRLSTKGERIIPLLIDRLAREGRDPVALLNCIRLLGPTAAPLTPLLVELVRRRSEHSEDVFAALVSIGASAVPSIITATRSENRSVRIAAISALARLEAAAAEAVPELITQLRECDDPTIARFITETLSQLGESALNGLCESAESTTLAEERSRLIHAFGVIARSNAAVIEQLKLALQSTDALVGLEAVWAIGRIPCNPDFVNALVPVLMPKLSDPDSAIAHQAAVTLGKLTKQVRKSRELLFAQAKTCSDSALDAHLLAIRYAVEPIPILVNPLSEDELSGFTTAQNRAKSLASQRLIAEIVGFLIGMDHPTISRMIQDIRTSGPIAVQINLIHSLGSGNRSAEPILRETLKLENSVLRRTAFRSLRNILTPKDFRALVEQTIREEDTILLMESLQLLIEDPSNATPLIPSLLKLLSSPLQVIREPAMRLLREMKVESAQLVPALCDALITPNLQQRNWAIEELIRFGSEAAPAAHLFAAILAKGSYQGGRALNVLGRVAIPAIKDLLTHPLESVRMQMLERVNWIDWRLGNSLRPFRKRLSKPTPELYDELESAFDEWQPTQSGVQSENPLDVMKTLRENTSWYTRQAAADSLRLMVQSERMPEAHLPELLETLEKALKDSDNDVREHSTEVVVALGARALPIAAGVLELLQDNYQNVRSVAIRALSAMGDLSRIPADKIIPLLKNKNIEPAALIPICNVLRRLPTIPPKAIERLNKFADSKNPEIRAAVLPVLASIPAQQKTIAAAVAKSLQSDDPRELAGALLASVALKSDPAEFMPIAVRLLACRLPSVRSLLLEAAREIGDAGVPYWQAATTEPLLQLRLGLAWLLINWTDRPAALAATLKRLGDDTEASVRQQAIQTEAVALARAGSSASTSDDDDDFVDDEDEDDDDD</sequence>
<dbReference type="Pfam" id="PF13646">
    <property type="entry name" value="HEAT_2"/>
    <property type="match status" value="2"/>
</dbReference>
<gene>
    <name evidence="2" type="ORF">GMBLW1_09330</name>
</gene>
<dbReference type="InterPro" id="IPR011989">
    <property type="entry name" value="ARM-like"/>
</dbReference>
<evidence type="ECO:0008006" key="4">
    <source>
        <dbReference type="Google" id="ProtNLM"/>
    </source>
</evidence>
<dbReference type="InterPro" id="IPR016024">
    <property type="entry name" value="ARM-type_fold"/>
</dbReference>
<dbReference type="Gene3D" id="1.25.10.10">
    <property type="entry name" value="Leucine-rich Repeat Variant"/>
    <property type="match status" value="9"/>
</dbReference>
<dbReference type="GO" id="GO:0016491">
    <property type="term" value="F:oxidoreductase activity"/>
    <property type="evidence" value="ECO:0007669"/>
    <property type="project" value="TreeGrafter"/>
</dbReference>
<organism evidence="2">
    <name type="scientific">Tuwongella immobilis</name>
    <dbReference type="NCBI Taxonomy" id="692036"/>
    <lineage>
        <taxon>Bacteria</taxon>
        <taxon>Pseudomonadati</taxon>
        <taxon>Planctomycetota</taxon>
        <taxon>Planctomycetia</taxon>
        <taxon>Gemmatales</taxon>
        <taxon>Gemmataceae</taxon>
        <taxon>Tuwongella</taxon>
    </lineage>
</organism>
<dbReference type="SUPFAM" id="SSF48371">
    <property type="entry name" value="ARM repeat"/>
    <property type="match status" value="4"/>
</dbReference>
<name>A0A6C2YNT1_9BACT</name>
<dbReference type="InterPro" id="IPR004155">
    <property type="entry name" value="PBS_lyase_HEAT"/>
</dbReference>
<dbReference type="InParanoid" id="A0A6C2YNT1"/>
<evidence type="ECO:0000313" key="3">
    <source>
        <dbReference type="Proteomes" id="UP000464378"/>
    </source>
</evidence>
<dbReference type="PANTHER" id="PTHR12697:SF5">
    <property type="entry name" value="DEOXYHYPUSINE HYDROXYLASE"/>
    <property type="match status" value="1"/>
</dbReference>
<dbReference type="SMART" id="SM00567">
    <property type="entry name" value="EZ_HEAT"/>
    <property type="match status" value="13"/>
</dbReference>
<dbReference type="EMBL" id="LR593887">
    <property type="protein sequence ID" value="VTS03169.1"/>
    <property type="molecule type" value="Genomic_DNA"/>
</dbReference>